<dbReference type="EMBL" id="CAMXCT030004112">
    <property type="protein sequence ID" value="CAL4795022.1"/>
    <property type="molecule type" value="Genomic_DNA"/>
</dbReference>
<feature type="transmembrane region" description="Helical" evidence="2">
    <location>
        <begin position="94"/>
        <end position="114"/>
    </location>
</feature>
<dbReference type="EMBL" id="CAMXCT020004112">
    <property type="protein sequence ID" value="CAL1161085.1"/>
    <property type="molecule type" value="Genomic_DNA"/>
</dbReference>
<sequence>MDSLDLDLESLGLRHGGASSARCARHAVILLLTAAVVICVLVDRREDGDAATRRDRRETALQEKYESSTEPLTPAPLETCIVTFLMQETCLRPLVIFMVLLLLLLLMLCVWEAFHCCCCGTKPSSTVPEVEQLINGKERMDEVLRRKSIKFLGEEWKEGTTSNMEIEEKIMRSWDVSHIEENLDLVDQVVQIMQDYPGLILHIKAFTITKLDKRQKSEVVDLVRGAFAKDFRDDFPYERMDLELAYAHGRVLSLKRLLGHKHISHRRIRSAKWSWS</sequence>
<evidence type="ECO:0000256" key="1">
    <source>
        <dbReference type="SAM" id="MobiDB-lite"/>
    </source>
</evidence>
<keyword evidence="2" id="KW-0472">Membrane</keyword>
<evidence type="ECO:0000313" key="3">
    <source>
        <dbReference type="EMBL" id="CAI4007710.1"/>
    </source>
</evidence>
<keyword evidence="5" id="KW-1185">Reference proteome</keyword>
<protein>
    <submittedName>
        <fullName evidence="4">Glyoxylate reductase</fullName>
    </submittedName>
</protein>
<dbReference type="EMBL" id="CAMXCT010004112">
    <property type="protein sequence ID" value="CAI4007710.1"/>
    <property type="molecule type" value="Genomic_DNA"/>
</dbReference>
<reference evidence="4 5" key="2">
    <citation type="submission" date="2024-05" db="EMBL/GenBank/DDBJ databases">
        <authorList>
            <person name="Chen Y."/>
            <person name="Shah S."/>
            <person name="Dougan E. K."/>
            <person name="Thang M."/>
            <person name="Chan C."/>
        </authorList>
    </citation>
    <scope>NUCLEOTIDE SEQUENCE [LARGE SCALE GENOMIC DNA]</scope>
</reference>
<dbReference type="AlphaFoldDB" id="A0A9P1DDS3"/>
<accession>A0A9P1DDS3</accession>
<feature type="region of interest" description="Disordered" evidence="1">
    <location>
        <begin position="52"/>
        <end position="71"/>
    </location>
</feature>
<keyword evidence="2" id="KW-0812">Transmembrane</keyword>
<evidence type="ECO:0000313" key="4">
    <source>
        <dbReference type="EMBL" id="CAL4795022.1"/>
    </source>
</evidence>
<evidence type="ECO:0000313" key="5">
    <source>
        <dbReference type="Proteomes" id="UP001152797"/>
    </source>
</evidence>
<feature type="compositionally biased region" description="Basic and acidic residues" evidence="1">
    <location>
        <begin position="52"/>
        <end position="67"/>
    </location>
</feature>
<feature type="transmembrane region" description="Helical" evidence="2">
    <location>
        <begin position="24"/>
        <end position="43"/>
    </location>
</feature>
<evidence type="ECO:0000256" key="2">
    <source>
        <dbReference type="SAM" id="Phobius"/>
    </source>
</evidence>
<proteinExistence type="predicted"/>
<keyword evidence="2" id="KW-1133">Transmembrane helix</keyword>
<dbReference type="Proteomes" id="UP001152797">
    <property type="component" value="Unassembled WGS sequence"/>
</dbReference>
<comment type="caution">
    <text evidence="3">The sequence shown here is derived from an EMBL/GenBank/DDBJ whole genome shotgun (WGS) entry which is preliminary data.</text>
</comment>
<gene>
    <name evidence="3" type="ORF">C1SCF055_LOCUS33240</name>
</gene>
<reference evidence="3" key="1">
    <citation type="submission" date="2022-10" db="EMBL/GenBank/DDBJ databases">
        <authorList>
            <person name="Chen Y."/>
            <person name="Dougan E. K."/>
            <person name="Chan C."/>
            <person name="Rhodes N."/>
            <person name="Thang M."/>
        </authorList>
    </citation>
    <scope>NUCLEOTIDE SEQUENCE</scope>
</reference>
<name>A0A9P1DDS3_9DINO</name>
<organism evidence="3">
    <name type="scientific">Cladocopium goreaui</name>
    <dbReference type="NCBI Taxonomy" id="2562237"/>
    <lineage>
        <taxon>Eukaryota</taxon>
        <taxon>Sar</taxon>
        <taxon>Alveolata</taxon>
        <taxon>Dinophyceae</taxon>
        <taxon>Suessiales</taxon>
        <taxon>Symbiodiniaceae</taxon>
        <taxon>Cladocopium</taxon>
    </lineage>
</organism>